<dbReference type="CDD" id="cd10747">
    <property type="entry name" value="DnaJ_C"/>
    <property type="match status" value="1"/>
</dbReference>
<dbReference type="Proteomes" id="UP000034231">
    <property type="component" value="Unassembled WGS sequence"/>
</dbReference>
<dbReference type="GO" id="GO:0005737">
    <property type="term" value="C:cytoplasm"/>
    <property type="evidence" value="ECO:0007669"/>
    <property type="project" value="TreeGrafter"/>
</dbReference>
<evidence type="ECO:0000256" key="5">
    <source>
        <dbReference type="ARBA" id="ARBA00023186"/>
    </source>
</evidence>
<dbReference type="InterPro" id="IPR008971">
    <property type="entry name" value="HSP40/DnaJ_pept-bd"/>
</dbReference>
<dbReference type="Pfam" id="PF00226">
    <property type="entry name" value="DnaJ"/>
    <property type="match status" value="1"/>
</dbReference>
<dbReference type="InterPro" id="IPR036869">
    <property type="entry name" value="J_dom_sf"/>
</dbReference>
<dbReference type="InterPro" id="IPR002939">
    <property type="entry name" value="DnaJ_C"/>
</dbReference>
<reference evidence="7 8" key="1">
    <citation type="journal article" date="2015" name="Nature">
        <title>rRNA introns, odd ribosomes, and small enigmatic genomes across a large radiation of phyla.</title>
        <authorList>
            <person name="Brown C.T."/>
            <person name="Hug L.A."/>
            <person name="Thomas B.C."/>
            <person name="Sharon I."/>
            <person name="Castelle C.J."/>
            <person name="Singh A."/>
            <person name="Wilkins M.J."/>
            <person name="Williams K.H."/>
            <person name="Banfield J.F."/>
        </authorList>
    </citation>
    <scope>NUCLEOTIDE SEQUENCE [LARGE SCALE GENOMIC DNA]</scope>
</reference>
<keyword evidence="2" id="KW-0677">Repeat</keyword>
<sequence>MKRDFYEVLGVNKNASKEEIKSAYRKQAMSWHPDKNKAPEAEEKFKEINEAYEVLSNTDKKSAYDQFGNAAFDPNSGNFGGHTYSQQNGPFNFTWQGQNGGQGADFDFGGFSNPFDIFEQFFGGGTAFNFGGQQRRQIPTYKIQLSFLEAALGCEKEVDIDGHRKKIKIPAGVDDGQRIKFQEFNLYIDVIPDKYFKREGNDVYVNENISLSQAILGDVIEVQTLKEKLKIRVKSGTQPNTLVRLRGQGIKDVAGYGVGDLYIRLVIVIPSRLSSKQKELINELGL</sequence>
<dbReference type="PROSITE" id="PS00636">
    <property type="entry name" value="DNAJ_1"/>
    <property type="match status" value="1"/>
</dbReference>
<accession>A0A0G0LB94</accession>
<dbReference type="PANTHER" id="PTHR43096:SF52">
    <property type="entry name" value="DNAJ HOMOLOG 1, MITOCHONDRIAL-RELATED"/>
    <property type="match status" value="1"/>
</dbReference>
<evidence type="ECO:0000256" key="1">
    <source>
        <dbReference type="ARBA" id="ARBA00022723"/>
    </source>
</evidence>
<dbReference type="Gene3D" id="1.10.287.110">
    <property type="entry name" value="DnaJ domain"/>
    <property type="match status" value="1"/>
</dbReference>
<keyword evidence="3" id="KW-0863">Zinc-finger</keyword>
<dbReference type="InterPro" id="IPR001623">
    <property type="entry name" value="DnaJ_domain"/>
</dbReference>
<dbReference type="PANTHER" id="PTHR43096">
    <property type="entry name" value="DNAJ HOMOLOG 1, MITOCHONDRIAL-RELATED"/>
    <property type="match status" value="1"/>
</dbReference>
<keyword evidence="4" id="KW-0862">Zinc</keyword>
<evidence type="ECO:0000259" key="6">
    <source>
        <dbReference type="PROSITE" id="PS50076"/>
    </source>
</evidence>
<evidence type="ECO:0000256" key="4">
    <source>
        <dbReference type="ARBA" id="ARBA00022833"/>
    </source>
</evidence>
<name>A0A0G0LB94_9BACT</name>
<dbReference type="Gene3D" id="2.60.260.20">
    <property type="entry name" value="Urease metallochaperone UreE, N-terminal domain"/>
    <property type="match status" value="2"/>
</dbReference>
<dbReference type="CDD" id="cd06257">
    <property type="entry name" value="DnaJ"/>
    <property type="match status" value="1"/>
</dbReference>
<dbReference type="GO" id="GO:0042026">
    <property type="term" value="P:protein refolding"/>
    <property type="evidence" value="ECO:0007669"/>
    <property type="project" value="TreeGrafter"/>
</dbReference>
<dbReference type="PROSITE" id="PS50076">
    <property type="entry name" value="DNAJ_2"/>
    <property type="match status" value="1"/>
</dbReference>
<dbReference type="EMBL" id="LBTX01000010">
    <property type="protein sequence ID" value="KKQ49951.1"/>
    <property type="molecule type" value="Genomic_DNA"/>
</dbReference>
<dbReference type="Pfam" id="PF01556">
    <property type="entry name" value="DnaJ_C"/>
    <property type="match status" value="1"/>
</dbReference>
<dbReference type="InterPro" id="IPR018253">
    <property type="entry name" value="DnaJ_domain_CS"/>
</dbReference>
<protein>
    <submittedName>
        <fullName evidence="7">Heat shock protein 40</fullName>
    </submittedName>
</protein>
<dbReference type="FunFam" id="2.60.260.20:FF:000005">
    <property type="entry name" value="Chaperone protein dnaJ 1, mitochondrial"/>
    <property type="match status" value="1"/>
</dbReference>
<gene>
    <name evidence="7" type="ORF">US68_C0010G0085</name>
</gene>
<evidence type="ECO:0000256" key="2">
    <source>
        <dbReference type="ARBA" id="ARBA00022737"/>
    </source>
</evidence>
<keyword evidence="7" id="KW-0346">Stress response</keyword>
<comment type="caution">
    <text evidence="7">The sequence shown here is derived from an EMBL/GenBank/DDBJ whole genome shotgun (WGS) entry which is preliminary data.</text>
</comment>
<dbReference type="SUPFAM" id="SSF49493">
    <property type="entry name" value="HSP40/DnaJ peptide-binding domain"/>
    <property type="match status" value="2"/>
</dbReference>
<dbReference type="PRINTS" id="PR00625">
    <property type="entry name" value="JDOMAIN"/>
</dbReference>
<organism evidence="7 8">
    <name type="scientific">Candidatus Shapirobacteria bacterium GW2011_GWE1_38_10</name>
    <dbReference type="NCBI Taxonomy" id="1618488"/>
    <lineage>
        <taxon>Bacteria</taxon>
        <taxon>Candidatus Shapironibacteriota</taxon>
    </lineage>
</organism>
<evidence type="ECO:0000256" key="3">
    <source>
        <dbReference type="ARBA" id="ARBA00022771"/>
    </source>
</evidence>
<evidence type="ECO:0000313" key="7">
    <source>
        <dbReference type="EMBL" id="KKQ49951.1"/>
    </source>
</evidence>
<keyword evidence="5" id="KW-0143">Chaperone</keyword>
<dbReference type="AlphaFoldDB" id="A0A0G0LB94"/>
<feature type="domain" description="J" evidence="6">
    <location>
        <begin position="4"/>
        <end position="68"/>
    </location>
</feature>
<dbReference type="SUPFAM" id="SSF46565">
    <property type="entry name" value="Chaperone J-domain"/>
    <property type="match status" value="1"/>
</dbReference>
<dbReference type="GO" id="GO:0008270">
    <property type="term" value="F:zinc ion binding"/>
    <property type="evidence" value="ECO:0007669"/>
    <property type="project" value="UniProtKB-KW"/>
</dbReference>
<keyword evidence="1" id="KW-0479">Metal-binding</keyword>
<proteinExistence type="predicted"/>
<dbReference type="PATRIC" id="fig|1618488.3.peg.654"/>
<dbReference type="GO" id="GO:0051082">
    <property type="term" value="F:unfolded protein binding"/>
    <property type="evidence" value="ECO:0007669"/>
    <property type="project" value="InterPro"/>
</dbReference>
<evidence type="ECO:0000313" key="8">
    <source>
        <dbReference type="Proteomes" id="UP000034231"/>
    </source>
</evidence>
<dbReference type="SMART" id="SM00271">
    <property type="entry name" value="DnaJ"/>
    <property type="match status" value="1"/>
</dbReference>